<evidence type="ECO:0000256" key="1">
    <source>
        <dbReference type="ARBA" id="ARBA00004429"/>
    </source>
</evidence>
<dbReference type="GO" id="GO:0005886">
    <property type="term" value="C:plasma membrane"/>
    <property type="evidence" value="ECO:0007669"/>
    <property type="project" value="UniProtKB-SubCell"/>
</dbReference>
<feature type="transmembrane region" description="Helical" evidence="7">
    <location>
        <begin position="309"/>
        <end position="330"/>
    </location>
</feature>
<evidence type="ECO:0000313" key="9">
    <source>
        <dbReference type="Proteomes" id="UP000042997"/>
    </source>
</evidence>
<keyword evidence="2" id="KW-0813">Transport</keyword>
<feature type="transmembrane region" description="Helical" evidence="7">
    <location>
        <begin position="370"/>
        <end position="390"/>
    </location>
</feature>
<name>A0A098BHT6_9NOCA</name>
<dbReference type="Proteomes" id="UP000042997">
    <property type="component" value="Unassembled WGS sequence"/>
</dbReference>
<gene>
    <name evidence="8" type="ORF">RHRU231_40039</name>
</gene>
<feature type="transmembrane region" description="Helical" evidence="7">
    <location>
        <begin position="253"/>
        <end position="273"/>
    </location>
</feature>
<evidence type="ECO:0000256" key="4">
    <source>
        <dbReference type="ARBA" id="ARBA00022692"/>
    </source>
</evidence>
<feature type="transmembrane region" description="Helical" evidence="7">
    <location>
        <begin position="342"/>
        <end position="364"/>
    </location>
</feature>
<protein>
    <submittedName>
        <fullName evidence="8">Major facilitator superfamily MFS_1</fullName>
    </submittedName>
</protein>
<keyword evidence="4 7" id="KW-0812">Transmembrane</keyword>
<keyword evidence="6 7" id="KW-0472">Membrane</keyword>
<evidence type="ECO:0000256" key="5">
    <source>
        <dbReference type="ARBA" id="ARBA00022989"/>
    </source>
</evidence>
<dbReference type="OrthoDB" id="4544213at2"/>
<dbReference type="SUPFAM" id="SSF103473">
    <property type="entry name" value="MFS general substrate transporter"/>
    <property type="match status" value="1"/>
</dbReference>
<evidence type="ECO:0000256" key="6">
    <source>
        <dbReference type="ARBA" id="ARBA00023136"/>
    </source>
</evidence>
<organism evidence="8 9">
    <name type="scientific">Rhodococcus ruber</name>
    <dbReference type="NCBI Taxonomy" id="1830"/>
    <lineage>
        <taxon>Bacteria</taxon>
        <taxon>Bacillati</taxon>
        <taxon>Actinomycetota</taxon>
        <taxon>Actinomycetes</taxon>
        <taxon>Mycobacteriales</taxon>
        <taxon>Nocardiaceae</taxon>
        <taxon>Rhodococcus</taxon>
    </lineage>
</organism>
<keyword evidence="5 7" id="KW-1133">Transmembrane helix</keyword>
<dbReference type="AlphaFoldDB" id="A0A098BHT6"/>
<feature type="transmembrane region" description="Helical" evidence="7">
    <location>
        <begin position="77"/>
        <end position="98"/>
    </location>
</feature>
<sequence length="430" mass="43142">MSGALRNPDFARLCAGQAVAQLGSRGYGVAIMLWVLAVSGSAATVGLVSTVTMGAFTAATVPAGWIVDRFDRRRVMLTVDACSATAAAVLAFCAWRGAFDPVPVLAAVSVLGAGWAVRGLAEDAAVPQVVEREQLGAAYGLFEARGYATGVAGPPLAATLYGLGAALPFAGHAVSFVVAGAAASRVRTPLQAPRVHGPVVERPWVAIREGLRWFASHPFVRTTAALTAVAEFVVNGCGLVVVVLLVGSDAPSSTVGIVLAGAYGGGMLGALAVPWLRRRIPAHRLLVLSAALGALAVLAAATGSPVAAAAGYAALLAVTPSWSVVVTARCAELVPDEVRGRVGAATGLVTSLPAMFAPLTVGVLTTTVGAASTAGVLAALLGGVVVATAVSRTVRLQAGEPLARRAVLGGEPVDEFGSGYDGVDRADALS</sequence>
<proteinExistence type="predicted"/>
<feature type="transmembrane region" description="Helical" evidence="7">
    <location>
        <begin position="224"/>
        <end position="247"/>
    </location>
</feature>
<accession>A0A098BHT6</accession>
<comment type="subcellular location">
    <subcellularLocation>
        <location evidence="1">Cell inner membrane</location>
        <topology evidence="1">Multi-pass membrane protein</topology>
    </subcellularLocation>
</comment>
<dbReference type="RefSeq" id="WP_040271431.1">
    <property type="nucleotide sequence ID" value="NZ_JAGGMX010000001.1"/>
</dbReference>
<feature type="transmembrane region" description="Helical" evidence="7">
    <location>
        <begin position="285"/>
        <end position="303"/>
    </location>
</feature>
<dbReference type="CDD" id="cd06173">
    <property type="entry name" value="MFS_MefA_like"/>
    <property type="match status" value="1"/>
</dbReference>
<evidence type="ECO:0000313" key="8">
    <source>
        <dbReference type="EMBL" id="CDZ88289.1"/>
    </source>
</evidence>
<reference evidence="8 9" key="1">
    <citation type="journal article" date="2014" name="Genome Announc.">
        <title>Draft Genome Sequence of Propane- and Butane-Oxidizing Actinobacterium Rhodococcus ruber IEGM 231.</title>
        <authorList>
            <person name="Ivshina I.B."/>
            <person name="Kuyukina M.S."/>
            <person name="Krivoruchko A.V."/>
            <person name="Barbe V."/>
            <person name="Fischer C."/>
        </authorList>
    </citation>
    <scope>NUCLEOTIDE SEQUENCE [LARGE SCALE GENOMIC DNA]</scope>
</reference>
<dbReference type="InterPro" id="IPR011701">
    <property type="entry name" value="MFS"/>
</dbReference>
<dbReference type="Gene3D" id="1.20.1250.20">
    <property type="entry name" value="MFS general substrate transporter like domains"/>
    <property type="match status" value="1"/>
</dbReference>
<dbReference type="PANTHER" id="PTHR23513:SF9">
    <property type="entry name" value="ENTEROBACTIN EXPORTER ENTS"/>
    <property type="match status" value="1"/>
</dbReference>
<keyword evidence="3" id="KW-1003">Cell membrane</keyword>
<evidence type="ECO:0000256" key="7">
    <source>
        <dbReference type="SAM" id="Phobius"/>
    </source>
</evidence>
<dbReference type="eggNOG" id="COG2814">
    <property type="taxonomic scope" value="Bacteria"/>
</dbReference>
<dbReference type="InterPro" id="IPR036259">
    <property type="entry name" value="MFS_trans_sf"/>
</dbReference>
<feature type="transmembrane region" description="Helical" evidence="7">
    <location>
        <begin position="160"/>
        <end position="184"/>
    </location>
</feature>
<dbReference type="Pfam" id="PF07690">
    <property type="entry name" value="MFS_1"/>
    <property type="match status" value="1"/>
</dbReference>
<dbReference type="EMBL" id="CCSD01000050">
    <property type="protein sequence ID" value="CDZ88289.1"/>
    <property type="molecule type" value="Genomic_DNA"/>
</dbReference>
<dbReference type="PANTHER" id="PTHR23513">
    <property type="entry name" value="INTEGRAL MEMBRANE EFFLUX PROTEIN-RELATED"/>
    <property type="match status" value="1"/>
</dbReference>
<evidence type="ECO:0000256" key="2">
    <source>
        <dbReference type="ARBA" id="ARBA00022448"/>
    </source>
</evidence>
<evidence type="ECO:0000256" key="3">
    <source>
        <dbReference type="ARBA" id="ARBA00022475"/>
    </source>
</evidence>
<feature type="transmembrane region" description="Helical" evidence="7">
    <location>
        <begin position="31"/>
        <end position="56"/>
    </location>
</feature>
<dbReference type="GO" id="GO:0022857">
    <property type="term" value="F:transmembrane transporter activity"/>
    <property type="evidence" value="ECO:0007669"/>
    <property type="project" value="InterPro"/>
</dbReference>